<gene>
    <name evidence="1" type="ORF">BM524_18985</name>
</gene>
<reference evidence="1 2" key="1">
    <citation type="submission" date="2016-11" db="EMBL/GenBank/DDBJ databases">
        <title>Networking in microbes: conjugative elements and plasmids in the genus Alteromonas.</title>
        <authorList>
            <person name="Lopez-Perez M."/>
            <person name="Ramon-Marco N."/>
            <person name="Rodriguez-Valera F."/>
        </authorList>
    </citation>
    <scope>NUCLEOTIDE SEQUENCE [LARGE SCALE GENOMIC DNA]</scope>
    <source>
        <strain evidence="1 2">CP48</strain>
        <plasmid evidence="2">pamcp48-600</plasmid>
    </source>
</reference>
<dbReference type="Proteomes" id="UP000182101">
    <property type="component" value="Plasmid pAMCP48-600"/>
</dbReference>
<sequence length="92" mass="10680">MAILTLNEKLLNVLSAMKARQELAIIEASIDGFPDDWLSELRRYYASFPTEVLLEVGLLRNESCFRAIQRLTIPDEWLNTQADELHKFSFSY</sequence>
<accession>A0AAC9JHU2</accession>
<keyword evidence="1" id="KW-0614">Plasmid</keyword>
<evidence type="ECO:0000313" key="1">
    <source>
        <dbReference type="EMBL" id="APD92008.1"/>
    </source>
</evidence>
<proteinExistence type="predicted"/>
<dbReference type="AlphaFoldDB" id="A0AAC9JHU2"/>
<organism evidence="1 2">
    <name type="scientific">Alteromonas mediterranea</name>
    <dbReference type="NCBI Taxonomy" id="314275"/>
    <lineage>
        <taxon>Bacteria</taxon>
        <taxon>Pseudomonadati</taxon>
        <taxon>Pseudomonadota</taxon>
        <taxon>Gammaproteobacteria</taxon>
        <taxon>Alteromonadales</taxon>
        <taxon>Alteromonadaceae</taxon>
        <taxon>Alteromonas/Salinimonas group</taxon>
        <taxon>Alteromonas</taxon>
    </lineage>
</organism>
<protein>
    <submittedName>
        <fullName evidence="1">Uncharacterized protein</fullName>
    </submittedName>
</protein>
<dbReference type="EMBL" id="CP018025">
    <property type="protein sequence ID" value="APD92008.1"/>
    <property type="molecule type" value="Genomic_DNA"/>
</dbReference>
<evidence type="ECO:0000313" key="2">
    <source>
        <dbReference type="Proteomes" id="UP000182101"/>
    </source>
</evidence>
<geneLocation type="plasmid" evidence="2">
    <name>pamcp48-600</name>
</geneLocation>
<name>A0AAC9JHU2_9ALTE</name>